<dbReference type="EMBL" id="PVNP01000190">
    <property type="protein sequence ID" value="PRO72255.1"/>
    <property type="molecule type" value="Genomic_DNA"/>
</dbReference>
<feature type="transmembrane region" description="Helical" evidence="6">
    <location>
        <begin position="360"/>
        <end position="381"/>
    </location>
</feature>
<evidence type="ECO:0000256" key="1">
    <source>
        <dbReference type="ARBA" id="ARBA00004651"/>
    </source>
</evidence>
<keyword evidence="3 6" id="KW-0812">Transmembrane</keyword>
<keyword evidence="2" id="KW-1003">Cell membrane</keyword>
<evidence type="ECO:0000256" key="2">
    <source>
        <dbReference type="ARBA" id="ARBA00022475"/>
    </source>
</evidence>
<comment type="caution">
    <text evidence="7">The sequence shown here is derived from an EMBL/GenBank/DDBJ whole genome shotgun (WGS) entry which is preliminary data.</text>
</comment>
<feature type="transmembrane region" description="Helical" evidence="6">
    <location>
        <begin position="113"/>
        <end position="132"/>
    </location>
</feature>
<sequence length="495" mass="53973">MAGNGRVLKNLIMVFASEGVGGLLSFIIVLMAARLLGVEQFGVFSYILAITSVCQLVADFGLTNLIVREVARDTSRAQYIMSNVLSLAWVLSMVILTLVALIALFSLDTARQQSAAIIMGVAVLATYHSVVYSSVCRAFEQMSYNAISFVVHKVILLALIYLFYHLSLFSSSLLAICMAYLVANLCQYVYFVVVVRTRFIRFGFGRDFAFAWQLLKDAVPIGASMVIRRLTLQVDTLLLGVLATASAVGLFSAAYKVVQVVDMIPFAICLPLFPAMSRMASNEPDKLPAFFSLTLTGFLIVSIPLCGYVFVSAGNLIELFYGPTYVSAIPALRILAFAIIGLFVNMLLSYVFMALGKQRFYLLAAMSCLAVNTLVDVLLIPRMGATGAAWGTLLGELSYFLLCIVFLSRVQLAYAWLAQLSRPVLLCLLISWVAYLSPPQGVTEQVLFSLAYGVSYIAGLFVLRVFKPADIKRALALLTERQSRAGLADNSASGS</sequence>
<dbReference type="GO" id="GO:0005886">
    <property type="term" value="C:plasma membrane"/>
    <property type="evidence" value="ECO:0007669"/>
    <property type="project" value="UniProtKB-SubCell"/>
</dbReference>
<evidence type="ECO:0000256" key="6">
    <source>
        <dbReference type="SAM" id="Phobius"/>
    </source>
</evidence>
<feature type="transmembrane region" description="Helical" evidence="6">
    <location>
        <begin position="12"/>
        <end position="37"/>
    </location>
</feature>
<feature type="transmembrane region" description="Helical" evidence="6">
    <location>
        <begin position="172"/>
        <end position="195"/>
    </location>
</feature>
<feature type="transmembrane region" description="Helical" evidence="6">
    <location>
        <begin position="43"/>
        <end position="67"/>
    </location>
</feature>
<feature type="transmembrane region" description="Helical" evidence="6">
    <location>
        <begin position="287"/>
        <end position="311"/>
    </location>
</feature>
<dbReference type="PANTHER" id="PTHR30250:SF11">
    <property type="entry name" value="O-ANTIGEN TRANSPORTER-RELATED"/>
    <property type="match status" value="1"/>
</dbReference>
<dbReference type="InterPro" id="IPR050833">
    <property type="entry name" value="Poly_Biosynth_Transport"/>
</dbReference>
<feature type="transmembrane region" description="Helical" evidence="6">
    <location>
        <begin position="144"/>
        <end position="166"/>
    </location>
</feature>
<keyword evidence="4 6" id="KW-1133">Transmembrane helix</keyword>
<feature type="transmembrane region" description="Helical" evidence="6">
    <location>
        <begin position="257"/>
        <end position="275"/>
    </location>
</feature>
<evidence type="ECO:0000256" key="3">
    <source>
        <dbReference type="ARBA" id="ARBA00022692"/>
    </source>
</evidence>
<proteinExistence type="predicted"/>
<gene>
    <name evidence="7" type="ORF">C6Y40_17525</name>
</gene>
<dbReference type="PANTHER" id="PTHR30250">
    <property type="entry name" value="PST FAMILY PREDICTED COLANIC ACID TRANSPORTER"/>
    <property type="match status" value="1"/>
</dbReference>
<evidence type="ECO:0000256" key="5">
    <source>
        <dbReference type="ARBA" id="ARBA00023136"/>
    </source>
</evidence>
<evidence type="ECO:0000313" key="8">
    <source>
        <dbReference type="Proteomes" id="UP000238949"/>
    </source>
</evidence>
<feature type="transmembrane region" description="Helical" evidence="6">
    <location>
        <begin position="79"/>
        <end position="107"/>
    </location>
</feature>
<feature type="transmembrane region" description="Helical" evidence="6">
    <location>
        <begin position="387"/>
        <end position="407"/>
    </location>
</feature>
<protein>
    <submittedName>
        <fullName evidence="7">Uncharacterized protein</fullName>
    </submittedName>
</protein>
<evidence type="ECO:0000256" key="4">
    <source>
        <dbReference type="ARBA" id="ARBA00022989"/>
    </source>
</evidence>
<dbReference type="AlphaFoldDB" id="A0A2S9V7F2"/>
<feature type="transmembrane region" description="Helical" evidence="6">
    <location>
        <begin position="447"/>
        <end position="466"/>
    </location>
</feature>
<keyword evidence="5 6" id="KW-0472">Membrane</keyword>
<dbReference type="Proteomes" id="UP000238949">
    <property type="component" value="Unassembled WGS sequence"/>
</dbReference>
<feature type="transmembrane region" description="Helical" evidence="6">
    <location>
        <begin position="230"/>
        <end position="251"/>
    </location>
</feature>
<accession>A0A2S9V7F2</accession>
<organism evidence="7 8">
    <name type="scientific">Alteromonas alba</name>
    <dbReference type="NCBI Taxonomy" id="2079529"/>
    <lineage>
        <taxon>Bacteria</taxon>
        <taxon>Pseudomonadati</taxon>
        <taxon>Pseudomonadota</taxon>
        <taxon>Gammaproteobacteria</taxon>
        <taxon>Alteromonadales</taxon>
        <taxon>Alteromonadaceae</taxon>
        <taxon>Alteromonas/Salinimonas group</taxon>
        <taxon>Alteromonas</taxon>
    </lineage>
</organism>
<feature type="transmembrane region" description="Helical" evidence="6">
    <location>
        <begin position="414"/>
        <end position="435"/>
    </location>
</feature>
<feature type="transmembrane region" description="Helical" evidence="6">
    <location>
        <begin position="331"/>
        <end position="353"/>
    </location>
</feature>
<comment type="subcellular location">
    <subcellularLocation>
        <location evidence="1">Cell membrane</location>
        <topology evidence="1">Multi-pass membrane protein</topology>
    </subcellularLocation>
</comment>
<dbReference type="InterPro" id="IPR002797">
    <property type="entry name" value="Polysacc_synth"/>
</dbReference>
<dbReference type="CDD" id="cd13128">
    <property type="entry name" value="MATE_Wzx_like"/>
    <property type="match status" value="1"/>
</dbReference>
<evidence type="ECO:0000313" key="7">
    <source>
        <dbReference type="EMBL" id="PRO72255.1"/>
    </source>
</evidence>
<name>A0A2S9V7F2_9ALTE</name>
<dbReference type="RefSeq" id="WP_105935699.1">
    <property type="nucleotide sequence ID" value="NZ_PVNP01000190.1"/>
</dbReference>
<dbReference type="OrthoDB" id="103403at2"/>
<dbReference type="Pfam" id="PF01943">
    <property type="entry name" value="Polysacc_synt"/>
    <property type="match status" value="1"/>
</dbReference>
<keyword evidence="8" id="KW-1185">Reference proteome</keyword>
<reference evidence="8" key="1">
    <citation type="journal article" date="2020" name="Int. J. Syst. Evol. Microbiol.">
        <title>Alteromonas alba sp. nov., a marine bacterium isolated from the seawater of the West Pacific Ocean.</title>
        <authorList>
            <person name="Sun C."/>
            <person name="Wu Y.-H."/>
            <person name="Xamxidin M."/>
            <person name="Cheng H."/>
            <person name="Xu X.-W."/>
        </authorList>
    </citation>
    <scope>NUCLEOTIDE SEQUENCE [LARGE SCALE GENOMIC DNA]</scope>
    <source>
        <strain evidence="8">190</strain>
    </source>
</reference>